<dbReference type="Pfam" id="PF17789">
    <property type="entry name" value="MG4"/>
    <property type="match status" value="1"/>
</dbReference>
<dbReference type="PROSITE" id="PS51127">
    <property type="entry name" value="BIG1"/>
    <property type="match status" value="1"/>
</dbReference>
<dbReference type="InterPro" id="IPR040839">
    <property type="entry name" value="MG4"/>
</dbReference>
<reference evidence="4" key="1">
    <citation type="submission" date="2020-04" db="EMBL/GenBank/DDBJ databases">
        <authorList>
            <person name="Chiriac C."/>
            <person name="Salcher M."/>
            <person name="Ghai R."/>
            <person name="Kavagutti S V."/>
        </authorList>
    </citation>
    <scope>NUCLEOTIDE SEQUENCE</scope>
</reference>
<name>A0A6J5NDS9_9CAUD</name>
<accession>A0A6J5NDS9</accession>
<evidence type="ECO:0000259" key="3">
    <source>
        <dbReference type="PROSITE" id="PS51127"/>
    </source>
</evidence>
<gene>
    <name evidence="4" type="ORF">UFOVP658_191</name>
</gene>
<feature type="domain" description="Big-1" evidence="3">
    <location>
        <begin position="267"/>
        <end position="360"/>
    </location>
</feature>
<evidence type="ECO:0000256" key="2">
    <source>
        <dbReference type="SAM" id="MobiDB-lite"/>
    </source>
</evidence>
<sequence length="417" mass="42133">MNKKTKVLKLIAIIISASALLLISKSTITPNLSITSVANASGTGGPIVLDGMDPVCHSGGEGTWGYIAQVLKKTHAGATNQNSGAIAVLGANGTTNSCGGNWNTLLTTKYLGQFTTAPTVNFYNSAAQVATFFSTINTLKPAVIWIPDNWSRSPAVEAAFTSNAEVIADFVNSGGGLFANMGSYGWLTALLPSAVYNSGGCNGGPDATTDGTADFGLTNTMVAACWHGFFTGSVGTLKTLVDYPYPSVSSARKAVSIGGGAVSLPSSFTLAISPTNPSAGTPLTITATAQTIAGVPQAGVTVSMTVSSGPDAGQTFTATTDASGIATITVNTSSTGTNVYTATATVNNVVKTVSATVTWSPAPTTTTPPTSSVAPTSSTTTSVPLQTTTLPEVVQTTTTAYLALPLPQEVTTTTELS</sequence>
<dbReference type="InterPro" id="IPR008964">
    <property type="entry name" value="Invasin/intimin_cell_adhesion"/>
</dbReference>
<evidence type="ECO:0000313" key="4">
    <source>
        <dbReference type="EMBL" id="CAB4156852.1"/>
    </source>
</evidence>
<feature type="non-terminal residue" evidence="4">
    <location>
        <position position="417"/>
    </location>
</feature>
<dbReference type="SUPFAM" id="SSF49373">
    <property type="entry name" value="Invasin/intimin cell-adhesion fragments"/>
    <property type="match status" value="1"/>
</dbReference>
<organism evidence="4">
    <name type="scientific">uncultured Caudovirales phage</name>
    <dbReference type="NCBI Taxonomy" id="2100421"/>
    <lineage>
        <taxon>Viruses</taxon>
        <taxon>Duplodnaviria</taxon>
        <taxon>Heunggongvirae</taxon>
        <taxon>Uroviricota</taxon>
        <taxon>Caudoviricetes</taxon>
        <taxon>Peduoviridae</taxon>
        <taxon>Maltschvirus</taxon>
        <taxon>Maltschvirus maltsch</taxon>
    </lineage>
</organism>
<evidence type="ECO:0000256" key="1">
    <source>
        <dbReference type="ARBA" id="ARBA00010116"/>
    </source>
</evidence>
<dbReference type="EMBL" id="LR796639">
    <property type="protein sequence ID" value="CAB4156852.1"/>
    <property type="molecule type" value="Genomic_DNA"/>
</dbReference>
<proteinExistence type="inferred from homology"/>
<dbReference type="InterPro" id="IPR013783">
    <property type="entry name" value="Ig-like_fold"/>
</dbReference>
<dbReference type="InterPro" id="IPR003344">
    <property type="entry name" value="Big_1_dom"/>
</dbReference>
<comment type="similarity">
    <text evidence="1">Belongs to the intimin/invasin family.</text>
</comment>
<feature type="region of interest" description="Disordered" evidence="2">
    <location>
        <begin position="360"/>
        <end position="383"/>
    </location>
</feature>
<dbReference type="Gene3D" id="2.60.40.10">
    <property type="entry name" value="Immunoglobulins"/>
    <property type="match status" value="1"/>
</dbReference>
<protein>
    <recommendedName>
        <fullName evidence="3">Big-1 domain-containing protein</fullName>
    </recommendedName>
</protein>